<evidence type="ECO:0000313" key="2">
    <source>
        <dbReference type="Proteomes" id="UP000192940"/>
    </source>
</evidence>
<name>A0A1X7HH13_9BACL</name>
<dbReference type="GO" id="GO:0016874">
    <property type="term" value="F:ligase activity"/>
    <property type="evidence" value="ECO:0007669"/>
    <property type="project" value="UniProtKB-KW"/>
</dbReference>
<dbReference type="Proteomes" id="UP000192940">
    <property type="component" value="Chromosome I"/>
</dbReference>
<dbReference type="STRING" id="1313296.SAMN05661091_3408"/>
<sequence>MARVLDDLTDVYTTEMFSPEKMDARLRRSGVPSRIMRPLNRDKNRYTARYRVRVKGIESTSVMLSTRGGSRVGWVDGETLPGGLEDGLRKRMEKAAIRTLYVLGTDQGEVQIAALPGRRYAVEQVILSKGAASCERNHSMQKDTAFLIGMDPEFVLINHGGSVVPASLYLERNGTVGSDAVREGDEVSYPLAELRPAPQRDPDALLQAMRLALMEAEQLIVDRSLLWKAGGLPAPGLPLGGHIHFSGVPLTLSVLQCLDNYLALPLAILEDPASRGRRPRYGYLGDYRLKPHGGFEYRTLPSFLVSPFITKASLYMSYLIAVHHERLRARPLNRERYHKAYYEGKPEVLRECAAKLHQDFTLLPDYASYARVIDRVFSYIADGRTWDESRDIRPLWNIPAIP</sequence>
<reference evidence="1 2" key="1">
    <citation type="submission" date="2017-04" db="EMBL/GenBank/DDBJ databases">
        <authorList>
            <person name="Afonso C.L."/>
            <person name="Miller P.J."/>
            <person name="Scott M.A."/>
            <person name="Spackman E."/>
            <person name="Goraichik I."/>
            <person name="Dimitrov K.M."/>
            <person name="Suarez D.L."/>
            <person name="Swayne D.E."/>
        </authorList>
    </citation>
    <scope>NUCLEOTIDE SEQUENCE [LARGE SCALE GENOMIC DNA]</scope>
    <source>
        <strain evidence="1 2">N3/975</strain>
    </source>
</reference>
<protein>
    <submittedName>
        <fullName evidence="1">Phage phiEco32-like COOH.NH2 ligase-type 2</fullName>
    </submittedName>
</protein>
<accession>A0A1X7HH13</accession>
<dbReference type="Pfam" id="PF14395">
    <property type="entry name" value="COOH-NH2_lig"/>
    <property type="match status" value="1"/>
</dbReference>
<dbReference type="InterPro" id="IPR025681">
    <property type="entry name" value="COOH-NH2_lig"/>
</dbReference>
<dbReference type="EMBL" id="LT840184">
    <property type="protein sequence ID" value="SMF86490.1"/>
    <property type="molecule type" value="Genomic_DNA"/>
</dbReference>
<proteinExistence type="predicted"/>
<dbReference type="RefSeq" id="WP_208914268.1">
    <property type="nucleotide sequence ID" value="NZ_LT840184.1"/>
</dbReference>
<organism evidence="1 2">
    <name type="scientific">Paenibacillus uliginis N3/975</name>
    <dbReference type="NCBI Taxonomy" id="1313296"/>
    <lineage>
        <taxon>Bacteria</taxon>
        <taxon>Bacillati</taxon>
        <taxon>Bacillota</taxon>
        <taxon>Bacilli</taxon>
        <taxon>Bacillales</taxon>
        <taxon>Paenibacillaceae</taxon>
        <taxon>Paenibacillus</taxon>
    </lineage>
</organism>
<gene>
    <name evidence="1" type="ORF">SAMN05661091_3408</name>
</gene>
<evidence type="ECO:0000313" key="1">
    <source>
        <dbReference type="EMBL" id="SMF86490.1"/>
    </source>
</evidence>
<dbReference type="AlphaFoldDB" id="A0A1X7HH13"/>
<keyword evidence="2" id="KW-1185">Reference proteome</keyword>
<keyword evidence="1" id="KW-0436">Ligase</keyword>